<dbReference type="GO" id="GO:0009229">
    <property type="term" value="P:thiamine diphosphate biosynthetic process"/>
    <property type="evidence" value="ECO:0007669"/>
    <property type="project" value="InterPro"/>
</dbReference>
<dbReference type="EC" id="2.7.6.2" evidence="5"/>
<reference evidence="7" key="1">
    <citation type="submission" date="2016-10" db="EMBL/GenBank/DDBJ databases">
        <authorList>
            <person name="See-Too W.S."/>
        </authorList>
    </citation>
    <scope>NUCLEOTIDE SEQUENCE</scope>
    <source>
        <strain evidence="7">L10.15</strain>
    </source>
</reference>
<gene>
    <name evidence="7" type="ORF">I858_013175</name>
</gene>
<dbReference type="OrthoDB" id="9804377at2"/>
<dbReference type="NCBIfam" id="TIGR01378">
    <property type="entry name" value="thi_PPkinase"/>
    <property type="match status" value="1"/>
</dbReference>
<evidence type="ECO:0000256" key="1">
    <source>
        <dbReference type="ARBA" id="ARBA00022679"/>
    </source>
</evidence>
<dbReference type="InterPro" id="IPR053149">
    <property type="entry name" value="TPK"/>
</dbReference>
<feature type="domain" description="Thiamin pyrophosphokinase thiamin-binding" evidence="6">
    <location>
        <begin position="141"/>
        <end position="206"/>
    </location>
</feature>
<dbReference type="SUPFAM" id="SSF63862">
    <property type="entry name" value="Thiamin pyrophosphokinase, substrate-binding domain"/>
    <property type="match status" value="1"/>
</dbReference>
<evidence type="ECO:0000256" key="2">
    <source>
        <dbReference type="ARBA" id="ARBA00022741"/>
    </source>
</evidence>
<keyword evidence="1" id="KW-0808">Transferase</keyword>
<dbReference type="GO" id="GO:0030975">
    <property type="term" value="F:thiamine binding"/>
    <property type="evidence" value="ECO:0007669"/>
    <property type="project" value="InterPro"/>
</dbReference>
<keyword evidence="8" id="KW-1185">Reference proteome</keyword>
<dbReference type="CDD" id="cd07995">
    <property type="entry name" value="TPK"/>
    <property type="match status" value="1"/>
</dbReference>
<dbReference type="EMBL" id="CP016540">
    <property type="protein sequence ID" value="ANU27939.1"/>
    <property type="molecule type" value="Genomic_DNA"/>
</dbReference>
<dbReference type="InterPro" id="IPR036759">
    <property type="entry name" value="TPK_catalytic_sf"/>
</dbReference>
<dbReference type="Gene3D" id="3.40.50.10240">
    <property type="entry name" value="Thiamin pyrophosphokinase, catalytic domain"/>
    <property type="match status" value="1"/>
</dbReference>
<dbReference type="InterPro" id="IPR006282">
    <property type="entry name" value="Thi_PPkinase"/>
</dbReference>
<dbReference type="STRING" id="1302659.I858_013175"/>
<dbReference type="Proteomes" id="UP000053354">
    <property type="component" value="Chromosome"/>
</dbReference>
<dbReference type="SUPFAM" id="SSF63999">
    <property type="entry name" value="Thiamin pyrophosphokinase, catalytic domain"/>
    <property type="match status" value="1"/>
</dbReference>
<dbReference type="Pfam" id="PF04265">
    <property type="entry name" value="TPK_B1_binding"/>
    <property type="match status" value="1"/>
</dbReference>
<keyword evidence="2" id="KW-0547">Nucleotide-binding</keyword>
<dbReference type="PANTHER" id="PTHR41299:SF1">
    <property type="entry name" value="THIAMINE PYROPHOSPHOKINASE"/>
    <property type="match status" value="1"/>
</dbReference>
<sequence length="215" mass="24031">MNIMLIAGGPADELPDFSFFPDGLFIGVDSGTLALLERSIRPVAAVGDFDSVTAEEYEQIRSVFPDLARSPSVKDQSDTELGLEMAMSYEPKQVILAGVTGGRLDHYMSVLHIMYKYQQEYPATRFTLLNNQNQIRFLNSGTHEVTKHPRYHYVSFYPFAEKVEGLTLTGFMYPVINEDLPFGTTRFVSNELLNRGSVTIGSGHCLMVESSDVEK</sequence>
<dbReference type="GO" id="GO:0016301">
    <property type="term" value="F:kinase activity"/>
    <property type="evidence" value="ECO:0007669"/>
    <property type="project" value="UniProtKB-KW"/>
</dbReference>
<protein>
    <recommendedName>
        <fullName evidence="5">Thiamine diphosphokinase</fullName>
        <ecNumber evidence="5">2.7.6.2</ecNumber>
    </recommendedName>
</protein>
<accession>A0A1B1S470</accession>
<dbReference type="Pfam" id="PF04263">
    <property type="entry name" value="TPK_catalytic"/>
    <property type="match status" value="1"/>
</dbReference>
<dbReference type="InterPro" id="IPR007373">
    <property type="entry name" value="Thiamin_PyroPKinase_B1-bd"/>
</dbReference>
<dbReference type="PANTHER" id="PTHR41299">
    <property type="entry name" value="THIAMINE PYROPHOSPHOKINASE"/>
    <property type="match status" value="1"/>
</dbReference>
<dbReference type="InterPro" id="IPR007371">
    <property type="entry name" value="TPK_catalytic"/>
</dbReference>
<keyword evidence="4" id="KW-0067">ATP-binding</keyword>
<evidence type="ECO:0000313" key="7">
    <source>
        <dbReference type="EMBL" id="ANU27939.1"/>
    </source>
</evidence>
<dbReference type="InterPro" id="IPR036371">
    <property type="entry name" value="TPK_B1-bd_sf"/>
</dbReference>
<evidence type="ECO:0000256" key="3">
    <source>
        <dbReference type="ARBA" id="ARBA00022777"/>
    </source>
</evidence>
<evidence type="ECO:0000256" key="5">
    <source>
        <dbReference type="NCBIfam" id="TIGR01378"/>
    </source>
</evidence>
<evidence type="ECO:0000259" key="6">
    <source>
        <dbReference type="SMART" id="SM00983"/>
    </source>
</evidence>
<dbReference type="AlphaFoldDB" id="A0A1B1S470"/>
<name>A0A1B1S470_9BACL</name>
<evidence type="ECO:0000313" key="8">
    <source>
        <dbReference type="Proteomes" id="UP000053354"/>
    </source>
</evidence>
<dbReference type="GO" id="GO:0004788">
    <property type="term" value="F:thiamine diphosphokinase activity"/>
    <property type="evidence" value="ECO:0007669"/>
    <property type="project" value="UniProtKB-UniRule"/>
</dbReference>
<organism evidence="7 8">
    <name type="scientific">Planococcus versutus</name>
    <dbReference type="NCBI Taxonomy" id="1302659"/>
    <lineage>
        <taxon>Bacteria</taxon>
        <taxon>Bacillati</taxon>
        <taxon>Bacillota</taxon>
        <taxon>Bacilli</taxon>
        <taxon>Bacillales</taxon>
        <taxon>Caryophanaceae</taxon>
        <taxon>Planococcus</taxon>
    </lineage>
</organism>
<dbReference type="GO" id="GO:0005524">
    <property type="term" value="F:ATP binding"/>
    <property type="evidence" value="ECO:0007669"/>
    <property type="project" value="UniProtKB-KW"/>
</dbReference>
<dbReference type="SMART" id="SM00983">
    <property type="entry name" value="TPK_B1_binding"/>
    <property type="match status" value="1"/>
</dbReference>
<evidence type="ECO:0000256" key="4">
    <source>
        <dbReference type="ARBA" id="ARBA00022840"/>
    </source>
</evidence>
<dbReference type="KEGG" id="pll:I858_013175"/>
<dbReference type="GO" id="GO:0006772">
    <property type="term" value="P:thiamine metabolic process"/>
    <property type="evidence" value="ECO:0007669"/>
    <property type="project" value="UniProtKB-UniRule"/>
</dbReference>
<proteinExistence type="predicted"/>
<keyword evidence="3" id="KW-0418">Kinase</keyword>